<name>A0A7W9PE80_9NOCA</name>
<evidence type="ECO:0000313" key="1">
    <source>
        <dbReference type="EMBL" id="MBB5914420.1"/>
    </source>
</evidence>
<dbReference type="RefSeq" id="WP_063709968.1">
    <property type="nucleotide sequence ID" value="NZ_JACHIT010000001.1"/>
</dbReference>
<proteinExistence type="predicted"/>
<dbReference type="Proteomes" id="UP000540412">
    <property type="component" value="Unassembled WGS sequence"/>
</dbReference>
<gene>
    <name evidence="1" type="ORF">BJY24_003287</name>
</gene>
<organism evidence="1 2">
    <name type="scientific">Nocardia transvalensis</name>
    <dbReference type="NCBI Taxonomy" id="37333"/>
    <lineage>
        <taxon>Bacteria</taxon>
        <taxon>Bacillati</taxon>
        <taxon>Actinomycetota</taxon>
        <taxon>Actinomycetes</taxon>
        <taxon>Mycobacteriales</taxon>
        <taxon>Nocardiaceae</taxon>
        <taxon>Nocardia</taxon>
    </lineage>
</organism>
<accession>A0A7W9PE80</accession>
<keyword evidence="2" id="KW-1185">Reference proteome</keyword>
<reference evidence="1 2" key="1">
    <citation type="submission" date="2020-08" db="EMBL/GenBank/DDBJ databases">
        <title>Sequencing the genomes of 1000 actinobacteria strains.</title>
        <authorList>
            <person name="Klenk H.-P."/>
        </authorList>
    </citation>
    <scope>NUCLEOTIDE SEQUENCE [LARGE SCALE GENOMIC DNA]</scope>
    <source>
        <strain evidence="1 2">DSM 43582</strain>
    </source>
</reference>
<protein>
    <submittedName>
        <fullName evidence="1">Putative heme/steroid binding protein</fullName>
    </submittedName>
</protein>
<evidence type="ECO:0000313" key="2">
    <source>
        <dbReference type="Proteomes" id="UP000540412"/>
    </source>
</evidence>
<dbReference type="AlphaFoldDB" id="A0A7W9PE80"/>
<dbReference type="EMBL" id="JACHIT010000001">
    <property type="protein sequence ID" value="MBB5914420.1"/>
    <property type="molecule type" value="Genomic_DNA"/>
</dbReference>
<comment type="caution">
    <text evidence="1">The sequence shown here is derived from an EMBL/GenBank/DDBJ whole genome shotgun (WGS) entry which is preliminary data.</text>
</comment>
<sequence>MNEEQIRVVGAIEATFEQAIRQGLRRSAVAGASDEQIDRFAAAQGCADAPVSVRAVLRVVGSQPGLWLAGTHFGVHAVTSDTKRQAIASLTTVQHGMRAPDGLLTLTSHQSYAYTAIDGADLHLDDPPVWAIIEHEYARETWPHVSTWFTATAPDIARYRERAEIMAEMGRTPRWADAINLG</sequence>